<dbReference type="Proteomes" id="UP001431209">
    <property type="component" value="Unassembled WGS sequence"/>
</dbReference>
<dbReference type="Pfam" id="PF01323">
    <property type="entry name" value="DSBA"/>
    <property type="match status" value="1"/>
</dbReference>
<sequence length="221" mass="25567">MSKAVTSIKNMTKITIDIVSDTICPWCFVGKRRLESAIEEYKSLNPEASFEVKWHPYYLDPTSKIQVKMDRYVQKFGQERMEKMLPYMKNVAKQEGINMEYNGPIGPTQLSHRLINYAGSKSPELQDRVVERLFKEYFEINGNIFEIDPLLKISNELGLDEKEVKSALEGEEGSREVDREVHKNQQRGITGVPFFTINNRLHLSGAQEPSEFLRAFTRITK</sequence>
<name>A0AAW2Z298_9EUKA</name>
<dbReference type="PANTHER" id="PTHR13887:SF41">
    <property type="entry name" value="THIOREDOXIN SUPERFAMILY PROTEIN"/>
    <property type="match status" value="1"/>
</dbReference>
<dbReference type="Gene3D" id="3.40.30.10">
    <property type="entry name" value="Glutaredoxin"/>
    <property type="match status" value="1"/>
</dbReference>
<proteinExistence type="predicted"/>
<dbReference type="CDD" id="cd03024">
    <property type="entry name" value="DsbA_FrnE"/>
    <property type="match status" value="1"/>
</dbReference>
<evidence type="ECO:0000313" key="3">
    <source>
        <dbReference type="Proteomes" id="UP001431209"/>
    </source>
</evidence>
<dbReference type="EMBL" id="JAOPGA020000938">
    <property type="protein sequence ID" value="KAL0483128.1"/>
    <property type="molecule type" value="Genomic_DNA"/>
</dbReference>
<dbReference type="SUPFAM" id="SSF52833">
    <property type="entry name" value="Thioredoxin-like"/>
    <property type="match status" value="1"/>
</dbReference>
<accession>A0AAW2Z298</accession>
<dbReference type="InterPro" id="IPR036249">
    <property type="entry name" value="Thioredoxin-like_sf"/>
</dbReference>
<reference evidence="2 3" key="1">
    <citation type="submission" date="2024-03" db="EMBL/GenBank/DDBJ databases">
        <title>The Acrasis kona genome and developmental transcriptomes reveal deep origins of eukaryotic multicellular pathways.</title>
        <authorList>
            <person name="Sheikh S."/>
            <person name="Fu C.-J."/>
            <person name="Brown M.W."/>
            <person name="Baldauf S.L."/>
        </authorList>
    </citation>
    <scope>NUCLEOTIDE SEQUENCE [LARGE SCALE GENOMIC DNA]</scope>
    <source>
        <strain evidence="2 3">ATCC MYA-3509</strain>
    </source>
</reference>
<evidence type="ECO:0000259" key="1">
    <source>
        <dbReference type="Pfam" id="PF01323"/>
    </source>
</evidence>
<dbReference type="GO" id="GO:0016491">
    <property type="term" value="F:oxidoreductase activity"/>
    <property type="evidence" value="ECO:0007669"/>
    <property type="project" value="InterPro"/>
</dbReference>
<protein>
    <recommendedName>
        <fullName evidence="1">DSBA-like thioredoxin domain-containing protein</fullName>
    </recommendedName>
</protein>
<organism evidence="2 3">
    <name type="scientific">Acrasis kona</name>
    <dbReference type="NCBI Taxonomy" id="1008807"/>
    <lineage>
        <taxon>Eukaryota</taxon>
        <taxon>Discoba</taxon>
        <taxon>Heterolobosea</taxon>
        <taxon>Tetramitia</taxon>
        <taxon>Eutetramitia</taxon>
        <taxon>Acrasidae</taxon>
        <taxon>Acrasis</taxon>
    </lineage>
</organism>
<evidence type="ECO:0000313" key="2">
    <source>
        <dbReference type="EMBL" id="KAL0483128.1"/>
    </source>
</evidence>
<keyword evidence="3" id="KW-1185">Reference proteome</keyword>
<dbReference type="AlphaFoldDB" id="A0AAW2Z298"/>
<dbReference type="PANTHER" id="PTHR13887">
    <property type="entry name" value="GLUTATHIONE S-TRANSFERASE KAPPA"/>
    <property type="match status" value="1"/>
</dbReference>
<feature type="domain" description="DSBA-like thioredoxin" evidence="1">
    <location>
        <begin position="15"/>
        <end position="215"/>
    </location>
</feature>
<comment type="caution">
    <text evidence="2">The sequence shown here is derived from an EMBL/GenBank/DDBJ whole genome shotgun (WGS) entry which is preliminary data.</text>
</comment>
<gene>
    <name evidence="2" type="ORF">AKO1_015156</name>
</gene>
<dbReference type="InterPro" id="IPR001853">
    <property type="entry name" value="DSBA-like_thioredoxin_dom"/>
</dbReference>